<dbReference type="AlphaFoldDB" id="A0A5D2A510"/>
<evidence type="ECO:0000259" key="1">
    <source>
        <dbReference type="Pfam" id="PF00561"/>
    </source>
</evidence>
<dbReference type="SUPFAM" id="SSF53474">
    <property type="entry name" value="alpha/beta-Hydrolases"/>
    <property type="match status" value="1"/>
</dbReference>
<dbReference type="PANTHER" id="PTHR43139">
    <property type="entry name" value="SI:DKEY-122A22.2"/>
    <property type="match status" value="1"/>
</dbReference>
<dbReference type="Gene3D" id="3.40.50.1820">
    <property type="entry name" value="alpha/beta hydrolase"/>
    <property type="match status" value="1"/>
</dbReference>
<accession>A0A5D2A510</accession>
<proteinExistence type="predicted"/>
<organism evidence="2 3">
    <name type="scientific">Gossypium darwinii</name>
    <name type="common">Darwin's cotton</name>
    <name type="synonym">Gossypium barbadense var. darwinii</name>
    <dbReference type="NCBI Taxonomy" id="34276"/>
    <lineage>
        <taxon>Eukaryota</taxon>
        <taxon>Viridiplantae</taxon>
        <taxon>Streptophyta</taxon>
        <taxon>Embryophyta</taxon>
        <taxon>Tracheophyta</taxon>
        <taxon>Spermatophyta</taxon>
        <taxon>Magnoliopsida</taxon>
        <taxon>eudicotyledons</taxon>
        <taxon>Gunneridae</taxon>
        <taxon>Pentapetalae</taxon>
        <taxon>rosids</taxon>
        <taxon>malvids</taxon>
        <taxon>Malvales</taxon>
        <taxon>Malvaceae</taxon>
        <taxon>Malvoideae</taxon>
        <taxon>Gossypium</taxon>
    </lineage>
</organism>
<keyword evidence="3" id="KW-1185">Reference proteome</keyword>
<gene>
    <name evidence="2" type="ORF">ES288_D12G031300v1</name>
</gene>
<dbReference type="Pfam" id="PF00561">
    <property type="entry name" value="Abhydrolase_1"/>
    <property type="match status" value="1"/>
</dbReference>
<protein>
    <recommendedName>
        <fullName evidence="1">AB hydrolase-1 domain-containing protein</fullName>
    </recommendedName>
</protein>
<feature type="domain" description="AB hydrolase-1" evidence="1">
    <location>
        <begin position="52"/>
        <end position="302"/>
    </location>
</feature>
<dbReference type="EMBL" id="CM017712">
    <property type="protein sequence ID" value="TYG39633.1"/>
    <property type="molecule type" value="Genomic_DNA"/>
</dbReference>
<evidence type="ECO:0000313" key="3">
    <source>
        <dbReference type="Proteomes" id="UP000323506"/>
    </source>
</evidence>
<name>A0A5D2A510_GOSDA</name>
<dbReference type="InterPro" id="IPR000073">
    <property type="entry name" value="AB_hydrolase_1"/>
</dbReference>
<reference evidence="2 3" key="1">
    <citation type="submission" date="2019-06" db="EMBL/GenBank/DDBJ databases">
        <title>WGS assembly of Gossypium darwinii.</title>
        <authorList>
            <person name="Chen Z.J."/>
            <person name="Sreedasyam A."/>
            <person name="Ando A."/>
            <person name="Song Q."/>
            <person name="De L."/>
            <person name="Hulse-Kemp A."/>
            <person name="Ding M."/>
            <person name="Ye W."/>
            <person name="Kirkbride R."/>
            <person name="Jenkins J."/>
            <person name="Plott C."/>
            <person name="Lovell J."/>
            <person name="Lin Y.-M."/>
            <person name="Vaughn R."/>
            <person name="Liu B."/>
            <person name="Li W."/>
            <person name="Simpson S."/>
            <person name="Scheffler B."/>
            <person name="Saski C."/>
            <person name="Grover C."/>
            <person name="Hu G."/>
            <person name="Conover J."/>
            <person name="Carlson J."/>
            <person name="Shu S."/>
            <person name="Boston L."/>
            <person name="Williams M."/>
            <person name="Peterson D."/>
            <person name="Mcgee K."/>
            <person name="Jones D."/>
            <person name="Wendel J."/>
            <person name="Stelly D."/>
            <person name="Grimwood J."/>
            <person name="Schmutz J."/>
        </authorList>
    </citation>
    <scope>NUCLEOTIDE SEQUENCE [LARGE SCALE GENOMIC DNA]</scope>
    <source>
        <strain evidence="2">1808015.09</strain>
    </source>
</reference>
<dbReference type="PANTHER" id="PTHR43139:SF22">
    <property type="entry name" value="AB HYDROLASE-1 DOMAIN-CONTAINING PROTEIN"/>
    <property type="match status" value="1"/>
</dbReference>
<sequence length="323" mass="36761">MGAQIAAEDFCSDIQVFSAWVLKLAGISPKKIEIEPGTVVNFWVPTQTTTKPAVVFLHGFAFDGILTWQFQALALANRYSVYVPDFVFFGDSITDKSERSVEFQAECIAKGLKKLGVEKCTLVSFSYGGAVGFKMAEIYPELVHSLVVTCFPMALTDSISNARLHRLGFNSWQDYFLPDSGLRGVETLVQLASHSFPKLPNFIYKEILEGICKYRKALVISDEEFTVPSYHQCWVVRSELIYRNWWQRIHVLWGKNDKIFEVKNARYLQRGMRVVIVDRQIGEKASVEYIDKSGHIVQLERPFKYNSCLNKILPSLYPTSDPS</sequence>
<dbReference type="InterPro" id="IPR052370">
    <property type="entry name" value="Meta-cleavage_hydrolase"/>
</dbReference>
<dbReference type="PRINTS" id="PR00111">
    <property type="entry name" value="ABHYDROLASE"/>
</dbReference>
<dbReference type="Proteomes" id="UP000323506">
    <property type="component" value="Chromosome D12"/>
</dbReference>
<dbReference type="InterPro" id="IPR029058">
    <property type="entry name" value="AB_hydrolase_fold"/>
</dbReference>
<evidence type="ECO:0000313" key="2">
    <source>
        <dbReference type="EMBL" id="TYG39633.1"/>
    </source>
</evidence>